<reference evidence="1 2" key="1">
    <citation type="journal article" date="2021" name="Hortic Res">
        <title>High-quality reference genome and annotation aids understanding of berry development for evergreen blueberry (Vaccinium darrowii).</title>
        <authorList>
            <person name="Yu J."/>
            <person name="Hulse-Kemp A.M."/>
            <person name="Babiker E."/>
            <person name="Staton M."/>
        </authorList>
    </citation>
    <scope>NUCLEOTIDE SEQUENCE [LARGE SCALE GENOMIC DNA]</scope>
    <source>
        <strain evidence="2">cv. NJ 8807/NJ 8810</strain>
        <tissue evidence="1">Young leaf</tissue>
    </source>
</reference>
<name>A0ACB7Y482_9ERIC</name>
<comment type="caution">
    <text evidence="1">The sequence shown here is derived from an EMBL/GenBank/DDBJ whole genome shotgun (WGS) entry which is preliminary data.</text>
</comment>
<keyword evidence="2" id="KW-1185">Reference proteome</keyword>
<sequence length="492" mass="53964">MLYSEDQQLLQETSTESEMSTVLVATHGNTSGLSNHSQFVFQSQLNNSVPASSQFNVPKISQYNVTQPHCEGSQSNAFLPQHQYNSQSNRNSNKDRGRGYRGFPVLQSGQNGTGYRGVQPVFQQPMFSANTFGYGNTGSSFTGTSGSPVSQAQAETEFPYTQLMTVAGSSNSVHVSPTTFHVPLTSFPEIQIPVSNVLSSTLTASLQPVSLNENDTLPNPSACLSSSNVPAPDENRMTVEPSFPSLVSHSVSLPVSSSHAMAEEYAALVKQNTWTLVSPPSQDCSEKLKNSLFMVGEIGGNDYGYALLQGKSIDEVKTIVPEVVGAITDAVKKVIDFGAARVVVPGNFPVGCFPIYLTAFQTNNSYAYDFHHCLEDLNRFSKHHNHKLKKAIRELQIEYPTVAIVYGDYYHAFQWLFLNARFLGFNGESQKACCGTGGDYNFSLTKTCGAPQVSICQNPSEFISWDGHHLTEEAYKWMAGWFINDIFPKLHC</sequence>
<dbReference type="EMBL" id="CM037155">
    <property type="protein sequence ID" value="KAH7847994.1"/>
    <property type="molecule type" value="Genomic_DNA"/>
</dbReference>
<proteinExistence type="predicted"/>
<dbReference type="Proteomes" id="UP000828048">
    <property type="component" value="Chromosome 5"/>
</dbReference>
<evidence type="ECO:0000313" key="2">
    <source>
        <dbReference type="Proteomes" id="UP000828048"/>
    </source>
</evidence>
<protein>
    <submittedName>
        <fullName evidence="1">Uncharacterized protein</fullName>
    </submittedName>
</protein>
<evidence type="ECO:0000313" key="1">
    <source>
        <dbReference type="EMBL" id="KAH7847994.1"/>
    </source>
</evidence>
<organism evidence="1 2">
    <name type="scientific">Vaccinium darrowii</name>
    <dbReference type="NCBI Taxonomy" id="229202"/>
    <lineage>
        <taxon>Eukaryota</taxon>
        <taxon>Viridiplantae</taxon>
        <taxon>Streptophyta</taxon>
        <taxon>Embryophyta</taxon>
        <taxon>Tracheophyta</taxon>
        <taxon>Spermatophyta</taxon>
        <taxon>Magnoliopsida</taxon>
        <taxon>eudicotyledons</taxon>
        <taxon>Gunneridae</taxon>
        <taxon>Pentapetalae</taxon>
        <taxon>asterids</taxon>
        <taxon>Ericales</taxon>
        <taxon>Ericaceae</taxon>
        <taxon>Vaccinioideae</taxon>
        <taxon>Vaccinieae</taxon>
        <taxon>Vaccinium</taxon>
    </lineage>
</organism>
<accession>A0ACB7Y482</accession>
<gene>
    <name evidence="1" type="ORF">Vadar_032551</name>
</gene>